<feature type="compositionally biased region" description="Basic residues" evidence="6">
    <location>
        <begin position="364"/>
        <end position="376"/>
    </location>
</feature>
<dbReference type="PANTHER" id="PTHR15284">
    <property type="entry name" value="NUCLEAR FACTOR INTERLEUKIN-3-REGULATED PROTEIN"/>
    <property type="match status" value="1"/>
</dbReference>
<dbReference type="PROSITE" id="PS00036">
    <property type="entry name" value="BZIP_BASIC"/>
    <property type="match status" value="1"/>
</dbReference>
<feature type="region of interest" description="Disordered" evidence="6">
    <location>
        <begin position="1"/>
        <end position="51"/>
    </location>
</feature>
<protein>
    <submittedName>
        <fullName evidence="8">VRILLE</fullName>
    </submittedName>
</protein>
<evidence type="ECO:0000256" key="3">
    <source>
        <dbReference type="ARBA" id="ARBA00023125"/>
    </source>
</evidence>
<dbReference type="OrthoDB" id="6151507at2759"/>
<feature type="compositionally biased region" description="Pro residues" evidence="6">
    <location>
        <begin position="18"/>
        <end position="31"/>
    </location>
</feature>
<dbReference type="GO" id="GO:0005634">
    <property type="term" value="C:nucleus"/>
    <property type="evidence" value="ECO:0007669"/>
    <property type="project" value="TreeGrafter"/>
</dbReference>
<dbReference type="FunFam" id="1.20.5.170:FF:000025">
    <property type="entry name" value="nuclear factor interleukin-3-regulated protein-like"/>
    <property type="match status" value="1"/>
</dbReference>
<keyword evidence="2" id="KW-0805">Transcription regulation</keyword>
<evidence type="ECO:0000256" key="2">
    <source>
        <dbReference type="ARBA" id="ARBA00023015"/>
    </source>
</evidence>
<feature type="compositionally biased region" description="Low complexity" evidence="6">
    <location>
        <begin position="271"/>
        <end position="287"/>
    </location>
</feature>
<feature type="compositionally biased region" description="Basic and acidic residues" evidence="6">
    <location>
        <begin position="325"/>
        <end position="338"/>
    </location>
</feature>
<feature type="compositionally biased region" description="Polar residues" evidence="6">
    <location>
        <begin position="315"/>
        <end position="324"/>
    </location>
</feature>
<dbReference type="PANTHER" id="PTHR15284:SF0">
    <property type="entry name" value="GH23983P"/>
    <property type="match status" value="1"/>
</dbReference>
<dbReference type="GO" id="GO:0003677">
    <property type="term" value="F:DNA binding"/>
    <property type="evidence" value="ECO:0007669"/>
    <property type="project" value="UniProtKB-KW"/>
</dbReference>
<feature type="region of interest" description="Disordered" evidence="6">
    <location>
        <begin position="266"/>
        <end position="383"/>
    </location>
</feature>
<dbReference type="AlphaFoldDB" id="A0A1B0Z1P5"/>
<name>A0A1B0Z1P5_LIMPO</name>
<evidence type="ECO:0000313" key="8">
    <source>
        <dbReference type="EMBL" id="ANO53975.1"/>
    </source>
</evidence>
<feature type="compositionally biased region" description="Low complexity" evidence="6">
    <location>
        <begin position="217"/>
        <end position="230"/>
    </location>
</feature>
<evidence type="ECO:0000256" key="4">
    <source>
        <dbReference type="ARBA" id="ARBA00023163"/>
    </source>
</evidence>
<dbReference type="Gene3D" id="1.20.5.170">
    <property type="match status" value="1"/>
</dbReference>
<dbReference type="InterPro" id="IPR047106">
    <property type="entry name" value="NFIL3-like_bZIP"/>
</dbReference>
<dbReference type="SUPFAM" id="SSF57959">
    <property type="entry name" value="Leucine zipper domain"/>
    <property type="match status" value="1"/>
</dbReference>
<accession>A0A1B0Z1P5</accession>
<keyword evidence="5" id="KW-0539">Nucleus</keyword>
<feature type="compositionally biased region" description="Low complexity" evidence="6">
    <location>
        <begin position="339"/>
        <end position="361"/>
    </location>
</feature>
<dbReference type="GO" id="GO:0007623">
    <property type="term" value="P:circadian rhythm"/>
    <property type="evidence" value="ECO:0007669"/>
    <property type="project" value="TreeGrafter"/>
</dbReference>
<feature type="region of interest" description="Disordered" evidence="6">
    <location>
        <begin position="209"/>
        <end position="238"/>
    </location>
</feature>
<dbReference type="EMBL" id="KX014726">
    <property type="protein sequence ID" value="ANO53975.1"/>
    <property type="molecule type" value="mRNA"/>
</dbReference>
<evidence type="ECO:0000256" key="1">
    <source>
        <dbReference type="ARBA" id="ARBA00006079"/>
    </source>
</evidence>
<evidence type="ECO:0000256" key="6">
    <source>
        <dbReference type="SAM" id="MobiDB-lite"/>
    </source>
</evidence>
<keyword evidence="4" id="KW-0804">Transcription</keyword>
<proteinExistence type="evidence at transcript level"/>
<keyword evidence="3" id="KW-0238">DNA-binding</keyword>
<evidence type="ECO:0000259" key="7">
    <source>
        <dbReference type="PROSITE" id="PS50217"/>
    </source>
</evidence>
<dbReference type="CDD" id="cd14694">
    <property type="entry name" value="bZIP_NFIL3"/>
    <property type="match status" value="1"/>
</dbReference>
<dbReference type="PROSITE" id="PS50217">
    <property type="entry name" value="BZIP"/>
    <property type="match status" value="1"/>
</dbReference>
<reference evidence="8" key="1">
    <citation type="journal article" date="2016" name="Comp. Biochem. Physiol. Part D Genomics Proteomics">
        <title>Identification of putative circadian clock genes in the American horseshoe crab, Limulus polyphemus.</title>
        <authorList>
            <person name="Chesmore K.N."/>
            <person name="Watson W.H. III"/>
            <person name="Chabot C.C."/>
        </authorList>
    </citation>
    <scope>NUCLEOTIDE SEQUENCE</scope>
</reference>
<dbReference type="Pfam" id="PF07716">
    <property type="entry name" value="bZIP_2"/>
    <property type="match status" value="1"/>
</dbReference>
<feature type="compositionally biased region" description="Polar residues" evidence="6">
    <location>
        <begin position="39"/>
        <end position="51"/>
    </location>
</feature>
<dbReference type="InterPro" id="IPR004827">
    <property type="entry name" value="bZIP"/>
</dbReference>
<feature type="domain" description="BZIP" evidence="7">
    <location>
        <begin position="82"/>
        <end position="134"/>
    </location>
</feature>
<dbReference type="SMART" id="SM00338">
    <property type="entry name" value="BRLZ"/>
    <property type="match status" value="1"/>
</dbReference>
<evidence type="ECO:0000256" key="5">
    <source>
        <dbReference type="ARBA" id="ARBA00023242"/>
    </source>
</evidence>
<dbReference type="InterPro" id="IPR046347">
    <property type="entry name" value="bZIP_sf"/>
</dbReference>
<comment type="similarity">
    <text evidence="1">Belongs to the bZIP family. NFIL3 subfamily.</text>
</comment>
<dbReference type="InterPro" id="IPR047229">
    <property type="entry name" value="NFIL3-like"/>
</dbReference>
<sequence length="439" mass="48696">MMLTENEPLSKQPRLQEPLPPLLQGEPPPVTVPESSPGHFSSQNDPWAQQLNGPVDLTAHLKPQEIFPGRKQREFIPDFKKDYNYWDRRRRNNEAAKRSRQKRRLNDLVLETKVLELTKENAILRAELGAIKDKYSISPQPMVSPDQVQLPFPSVCPELHGRRSKLVSSIIPSICPPIGNTTTLYTHVQGTSSSTSSLMSASGQLYPHPSTVNQVVNNSDSDYSTNSDISLSSLQPNTNHGVKIGNCQTLEQTLFNAPAAARCSPVDQEFTGSSSSWSSTENSPQTSASGQSSPHFSLPLKLRHKIHLGERESRQNTPSPTDSGRSSRQDSNSVREDASSASSDGDSTGSHDNSSSISLISADRKHRSQPRSSHKAPPHERNLLQAENSQLRGELQRLASEVANLRNMMLYNRKHTGLDDLRSAEKNNFTCQDNHNDQF</sequence>
<organism evidence="8">
    <name type="scientific">Limulus polyphemus</name>
    <name type="common">Atlantic horseshoe crab</name>
    <dbReference type="NCBI Taxonomy" id="6850"/>
    <lineage>
        <taxon>Eukaryota</taxon>
        <taxon>Metazoa</taxon>
        <taxon>Ecdysozoa</taxon>
        <taxon>Arthropoda</taxon>
        <taxon>Chelicerata</taxon>
        <taxon>Merostomata</taxon>
        <taxon>Xiphosura</taxon>
        <taxon>Limulidae</taxon>
        <taxon>Limulus</taxon>
    </lineage>
</organism>
<dbReference type="GO" id="GO:0003700">
    <property type="term" value="F:DNA-binding transcription factor activity"/>
    <property type="evidence" value="ECO:0007669"/>
    <property type="project" value="InterPro"/>
</dbReference>